<dbReference type="EMBL" id="CAMXCT030001594">
    <property type="protein sequence ID" value="CAL4778786.1"/>
    <property type="molecule type" value="Genomic_DNA"/>
</dbReference>
<evidence type="ECO:0008006" key="5">
    <source>
        <dbReference type="Google" id="ProtNLM"/>
    </source>
</evidence>
<dbReference type="EMBL" id="CAMXCT010001594">
    <property type="protein sequence ID" value="CAI3991474.1"/>
    <property type="molecule type" value="Genomic_DNA"/>
</dbReference>
<reference evidence="2" key="1">
    <citation type="submission" date="2022-10" db="EMBL/GenBank/DDBJ databases">
        <authorList>
            <person name="Chen Y."/>
            <person name="Dougan E. K."/>
            <person name="Chan C."/>
            <person name="Rhodes N."/>
            <person name="Thang M."/>
        </authorList>
    </citation>
    <scope>NUCLEOTIDE SEQUENCE</scope>
</reference>
<dbReference type="GO" id="GO:0004497">
    <property type="term" value="F:monooxygenase activity"/>
    <property type="evidence" value="ECO:0007669"/>
    <property type="project" value="TreeGrafter"/>
</dbReference>
<dbReference type="Gene3D" id="3.50.50.60">
    <property type="entry name" value="FAD/NAD(P)-binding domain"/>
    <property type="match status" value="1"/>
</dbReference>
<dbReference type="Proteomes" id="UP001152797">
    <property type="component" value="Unassembled WGS sequence"/>
</dbReference>
<sequence>MASLGYDSFGGTTWRDVANETTKLQTEKGTYVPEYLDPAVHCPEDMKTWPSRDSILEMCVACGERHGLDEKTRFNTSLEKLEVKGDTLNGGHYELHLTTEDASETLKVSALISCPGTFYNPIDIKWPGRDEFGGYVCHGSYDSINYDKLKDASVCIVGHGGFTIENVRTCVERKSKKVYVVCRHRHLAGPKMVSWMVSGAAVPLPGPYVVEAFQMMYSLLGVDVWAHPVVNANADRSSAILTQTTTFGVTDIYFLACYYKVCEIVNGEIEKLSKGKVVLTDGKELECNVIMKCLGSTGATDFDEIIGFQFYQGWWVNGDPLLPVVAPAKGVQAKNFAGFSLAPGYAGMIVTNRYILDDPARFLGVRDWLPKTTKDDHYECNYIYKGSHVLATMVILQGQFPELTAELAEADKLKAEKHMKAHPLEKHLSECLAEWKMYIKMMKAARKDKVQKC</sequence>
<name>A0A9P1FVU3_9DINO</name>
<gene>
    <name evidence="2" type="ORF">C1SCF055_LOCUS18379</name>
</gene>
<dbReference type="SUPFAM" id="SSF51905">
    <property type="entry name" value="FAD/NAD(P)-binding domain"/>
    <property type="match status" value="1"/>
</dbReference>
<comment type="caution">
    <text evidence="2">The sequence shown here is derived from an EMBL/GenBank/DDBJ whole genome shotgun (WGS) entry which is preliminary data.</text>
</comment>
<protein>
    <recommendedName>
        <fullName evidence="5">Flavin-containing monooxygenase</fullName>
    </recommendedName>
</protein>
<evidence type="ECO:0000313" key="4">
    <source>
        <dbReference type="Proteomes" id="UP001152797"/>
    </source>
</evidence>
<dbReference type="InterPro" id="IPR036188">
    <property type="entry name" value="FAD/NAD-bd_sf"/>
</dbReference>
<proteinExistence type="predicted"/>
<evidence type="ECO:0000313" key="2">
    <source>
        <dbReference type="EMBL" id="CAI3991474.1"/>
    </source>
</evidence>
<accession>A0A9P1FVU3</accession>
<evidence type="ECO:0000313" key="3">
    <source>
        <dbReference type="EMBL" id="CAL4778786.1"/>
    </source>
</evidence>
<dbReference type="GO" id="GO:0050660">
    <property type="term" value="F:flavin adenine dinucleotide binding"/>
    <property type="evidence" value="ECO:0007669"/>
    <property type="project" value="TreeGrafter"/>
</dbReference>
<dbReference type="EMBL" id="CAMXCT020001594">
    <property type="protein sequence ID" value="CAL1144849.1"/>
    <property type="molecule type" value="Genomic_DNA"/>
</dbReference>
<evidence type="ECO:0000256" key="1">
    <source>
        <dbReference type="ARBA" id="ARBA00023002"/>
    </source>
</evidence>
<keyword evidence="4" id="KW-1185">Reference proteome</keyword>
<dbReference type="PANTHER" id="PTHR43539:SF78">
    <property type="entry name" value="FLAVIN-CONTAINING MONOOXYGENASE"/>
    <property type="match status" value="1"/>
</dbReference>
<organism evidence="2">
    <name type="scientific">Cladocopium goreaui</name>
    <dbReference type="NCBI Taxonomy" id="2562237"/>
    <lineage>
        <taxon>Eukaryota</taxon>
        <taxon>Sar</taxon>
        <taxon>Alveolata</taxon>
        <taxon>Dinophyceae</taxon>
        <taxon>Suessiales</taxon>
        <taxon>Symbiodiniaceae</taxon>
        <taxon>Cladocopium</taxon>
    </lineage>
</organism>
<dbReference type="OrthoDB" id="66881at2759"/>
<dbReference type="PANTHER" id="PTHR43539">
    <property type="entry name" value="FLAVIN-BINDING MONOOXYGENASE-LIKE PROTEIN (AFU_ORTHOLOGUE AFUA_4G09220)"/>
    <property type="match status" value="1"/>
</dbReference>
<keyword evidence="1" id="KW-0560">Oxidoreductase</keyword>
<reference evidence="3 4" key="2">
    <citation type="submission" date="2024-05" db="EMBL/GenBank/DDBJ databases">
        <authorList>
            <person name="Chen Y."/>
            <person name="Shah S."/>
            <person name="Dougan E. K."/>
            <person name="Thang M."/>
            <person name="Chan C."/>
        </authorList>
    </citation>
    <scope>NUCLEOTIDE SEQUENCE [LARGE SCALE GENOMIC DNA]</scope>
</reference>
<dbReference type="InterPro" id="IPR050982">
    <property type="entry name" value="Auxin_biosynth/cation_transpt"/>
</dbReference>
<dbReference type="AlphaFoldDB" id="A0A9P1FVU3"/>